<feature type="domain" description="Transcription regulator PadR N-terminal" evidence="1">
    <location>
        <begin position="16"/>
        <end position="87"/>
    </location>
</feature>
<keyword evidence="3" id="KW-1185">Reference proteome</keyword>
<proteinExistence type="predicted"/>
<name>A0ABQ4NAW6_9BACL</name>
<dbReference type="Proteomes" id="UP000680304">
    <property type="component" value="Unassembled WGS sequence"/>
</dbReference>
<dbReference type="InterPro" id="IPR052509">
    <property type="entry name" value="Metal_resp_DNA-bind_regulator"/>
</dbReference>
<dbReference type="InterPro" id="IPR036390">
    <property type="entry name" value="WH_DNA-bd_sf"/>
</dbReference>
<sequence>MNDRSQMLKGTLEGCILQIIGSSETYGYEISEKLKANGFPDISEGTIYPLLMRLERNGLIAATYRQSPFGPRRKYFRLTEAGKQELDSFWERWVALESAVRSLFAAKGDVRE</sequence>
<dbReference type="RefSeq" id="WP_213529829.1">
    <property type="nucleotide sequence ID" value="NZ_BOVJ01000130.1"/>
</dbReference>
<accession>A0ABQ4NAW6</accession>
<gene>
    <name evidence="2" type="ORF">PACILC2_39450</name>
</gene>
<evidence type="ECO:0000259" key="1">
    <source>
        <dbReference type="Pfam" id="PF03551"/>
    </source>
</evidence>
<evidence type="ECO:0000313" key="3">
    <source>
        <dbReference type="Proteomes" id="UP000680304"/>
    </source>
</evidence>
<dbReference type="SUPFAM" id="SSF46785">
    <property type="entry name" value="Winged helix' DNA-binding domain"/>
    <property type="match status" value="1"/>
</dbReference>
<dbReference type="EMBL" id="BOVJ01000130">
    <property type="protein sequence ID" value="GIQ65377.1"/>
    <property type="molecule type" value="Genomic_DNA"/>
</dbReference>
<dbReference type="PANTHER" id="PTHR33169">
    <property type="entry name" value="PADR-FAMILY TRANSCRIPTIONAL REGULATOR"/>
    <property type="match status" value="1"/>
</dbReference>
<protein>
    <submittedName>
        <fullName evidence="2">PadR family transcriptional regulator</fullName>
    </submittedName>
</protein>
<dbReference type="PANTHER" id="PTHR33169:SF14">
    <property type="entry name" value="TRANSCRIPTIONAL REGULATOR RV3488"/>
    <property type="match status" value="1"/>
</dbReference>
<dbReference type="InterPro" id="IPR036388">
    <property type="entry name" value="WH-like_DNA-bd_sf"/>
</dbReference>
<organism evidence="2 3">
    <name type="scientific">Paenibacillus cisolokensis</name>
    <dbReference type="NCBI Taxonomy" id="1658519"/>
    <lineage>
        <taxon>Bacteria</taxon>
        <taxon>Bacillati</taxon>
        <taxon>Bacillota</taxon>
        <taxon>Bacilli</taxon>
        <taxon>Bacillales</taxon>
        <taxon>Paenibacillaceae</taxon>
        <taxon>Paenibacillus</taxon>
    </lineage>
</organism>
<comment type="caution">
    <text evidence="2">The sequence shown here is derived from an EMBL/GenBank/DDBJ whole genome shotgun (WGS) entry which is preliminary data.</text>
</comment>
<dbReference type="InterPro" id="IPR005149">
    <property type="entry name" value="Tscrpt_reg_PadR_N"/>
</dbReference>
<dbReference type="Gene3D" id="1.10.10.10">
    <property type="entry name" value="Winged helix-like DNA-binding domain superfamily/Winged helix DNA-binding domain"/>
    <property type="match status" value="1"/>
</dbReference>
<dbReference type="Pfam" id="PF03551">
    <property type="entry name" value="PadR"/>
    <property type="match status" value="1"/>
</dbReference>
<reference evidence="2 3" key="1">
    <citation type="submission" date="2021-04" db="EMBL/GenBank/DDBJ databases">
        <title>Draft genome sequence of Paenibacillus cisolokensis, LC2-13A.</title>
        <authorList>
            <person name="Uke A."/>
            <person name="Chhe C."/>
            <person name="Baramee S."/>
            <person name="Kosugi A."/>
        </authorList>
    </citation>
    <scope>NUCLEOTIDE SEQUENCE [LARGE SCALE GENOMIC DNA]</scope>
    <source>
        <strain evidence="2 3">LC2-13A</strain>
    </source>
</reference>
<evidence type="ECO:0000313" key="2">
    <source>
        <dbReference type="EMBL" id="GIQ65377.1"/>
    </source>
</evidence>